<dbReference type="AlphaFoldDB" id="A0A8K0I8E2"/>
<reference evidence="2" key="1">
    <citation type="journal article" date="2017" name="Gigascience">
        <title>The genome draft of coconut (Cocos nucifera).</title>
        <authorList>
            <person name="Xiao Y."/>
            <person name="Xu P."/>
            <person name="Fan H."/>
            <person name="Baudouin L."/>
            <person name="Xia W."/>
            <person name="Bocs S."/>
            <person name="Xu J."/>
            <person name="Li Q."/>
            <person name="Guo A."/>
            <person name="Zhou L."/>
            <person name="Li J."/>
            <person name="Wu Y."/>
            <person name="Ma Z."/>
            <person name="Armero A."/>
            <person name="Issali A.E."/>
            <person name="Liu N."/>
            <person name="Peng M."/>
            <person name="Yang Y."/>
        </authorList>
    </citation>
    <scope>NUCLEOTIDE SEQUENCE</scope>
    <source>
        <tissue evidence="2">Spear leaf of Hainan Tall coconut</tissue>
    </source>
</reference>
<proteinExistence type="predicted"/>
<gene>
    <name evidence="2" type="ORF">COCNU_05G002450</name>
</gene>
<sequence>MDDVWSWLILLPSPSKWPSSPPSLVLAASADRSILLSADRTAGSNAEALATFSISLHGFPHPSNPVRTLWVSEPFPLSSPSSSRLLFLLQLLHEVIALSPSTSSLHFDPASIKLDTERISDAIAGAGDEAAVFFALALLLRLFWLCACDAPADAGFLFFRSLGPALERALDCRRALREFLLAAGPDAEERFMRSLGYMLAKWCLLRELQPAAGRRLPATCCPSYAAEAHGLWVLKGFAPVSAMAPVGTGSFSTHLEAKGAVLRYAMAHQQLEAVVQLEYTVCMRDPRFIKIGVRVDNIRLHVVRLRFGRKNEGEESDDVEDERHFPSRVRLWVGPEAGSAYATGPSLGRSSGNPEREVETVRTITGRFGGGGSKAPGIKAKARASARSRGRSWRWEQEAEGGAGVFDGVLCDASTGAEVAGWRPAGGGGAGGGGDPRGGMRRRYSGSGRAFSKAGGVVVAGDELAEGVSWRVGREMEGRVVRWRIGGRLWVSYFPNEVKTSYYETRCVEWREEVELALVAGGEGTRT</sequence>
<organism evidence="2 3">
    <name type="scientific">Cocos nucifera</name>
    <name type="common">Coconut palm</name>
    <dbReference type="NCBI Taxonomy" id="13894"/>
    <lineage>
        <taxon>Eukaryota</taxon>
        <taxon>Viridiplantae</taxon>
        <taxon>Streptophyta</taxon>
        <taxon>Embryophyta</taxon>
        <taxon>Tracheophyta</taxon>
        <taxon>Spermatophyta</taxon>
        <taxon>Magnoliopsida</taxon>
        <taxon>Liliopsida</taxon>
        <taxon>Arecaceae</taxon>
        <taxon>Arecoideae</taxon>
        <taxon>Cocoseae</taxon>
        <taxon>Attaleinae</taxon>
        <taxon>Cocos</taxon>
    </lineage>
</organism>
<comment type="caution">
    <text evidence="2">The sequence shown here is derived from an EMBL/GenBank/DDBJ whole genome shotgun (WGS) entry which is preliminary data.</text>
</comment>
<reference evidence="2" key="2">
    <citation type="submission" date="2019-07" db="EMBL/GenBank/DDBJ databases">
        <authorList>
            <person name="Yang Y."/>
            <person name="Bocs S."/>
            <person name="Baudouin L."/>
        </authorList>
    </citation>
    <scope>NUCLEOTIDE SEQUENCE</scope>
    <source>
        <tissue evidence="2">Spear leaf of Hainan Tall coconut</tissue>
    </source>
</reference>
<dbReference type="PANTHER" id="PTHR31439">
    <property type="entry name" value="EXPRESSED PROTEIN"/>
    <property type="match status" value="1"/>
</dbReference>
<feature type="region of interest" description="Disordered" evidence="1">
    <location>
        <begin position="422"/>
        <end position="446"/>
    </location>
</feature>
<name>A0A8K0I8E2_COCNU</name>
<evidence type="ECO:0000256" key="1">
    <source>
        <dbReference type="SAM" id="MobiDB-lite"/>
    </source>
</evidence>
<keyword evidence="3" id="KW-1185">Reference proteome</keyword>
<feature type="compositionally biased region" description="Gly residues" evidence="1">
    <location>
        <begin position="424"/>
        <end position="437"/>
    </location>
</feature>
<dbReference type="Proteomes" id="UP000797356">
    <property type="component" value="Chromosome 5"/>
</dbReference>
<evidence type="ECO:0000313" key="2">
    <source>
        <dbReference type="EMBL" id="KAG1342016.1"/>
    </source>
</evidence>
<accession>A0A8K0I8E2</accession>
<dbReference type="EMBL" id="CM017876">
    <property type="protein sequence ID" value="KAG1342016.1"/>
    <property type="molecule type" value="Genomic_DNA"/>
</dbReference>
<dbReference type="OrthoDB" id="1852153at2759"/>
<protein>
    <submittedName>
        <fullName evidence="2">Uncharacterized protein</fullName>
    </submittedName>
</protein>
<dbReference type="PANTHER" id="PTHR31439:SF7">
    <property type="entry name" value="EXPRESSED PROTEIN"/>
    <property type="match status" value="1"/>
</dbReference>
<evidence type="ECO:0000313" key="3">
    <source>
        <dbReference type="Proteomes" id="UP000797356"/>
    </source>
</evidence>